<reference evidence="2 3" key="1">
    <citation type="submission" date="2016-07" db="EMBL/GenBank/DDBJ databases">
        <title>Pervasive Adenine N6-methylation of Active Genes in Fungi.</title>
        <authorList>
            <consortium name="DOE Joint Genome Institute"/>
            <person name="Mondo S.J."/>
            <person name="Dannebaum R.O."/>
            <person name="Kuo R.C."/>
            <person name="Labutti K."/>
            <person name="Haridas S."/>
            <person name="Kuo A."/>
            <person name="Salamov A."/>
            <person name="Ahrendt S.R."/>
            <person name="Lipzen A."/>
            <person name="Sullivan W."/>
            <person name="Andreopoulos W.B."/>
            <person name="Clum A."/>
            <person name="Lindquist E."/>
            <person name="Daum C."/>
            <person name="Ramamoorthy G.K."/>
            <person name="Gryganskyi A."/>
            <person name="Culley D."/>
            <person name="Magnuson J.K."/>
            <person name="James T.Y."/>
            <person name="O'Malley M.A."/>
            <person name="Stajich J.E."/>
            <person name="Spatafora J.W."/>
            <person name="Visel A."/>
            <person name="Grigoriev I.V."/>
        </authorList>
    </citation>
    <scope>NUCLEOTIDE SEQUENCE [LARGE SCALE GENOMIC DNA]</scope>
    <source>
        <strain evidence="2 3">JEL800</strain>
    </source>
</reference>
<dbReference type="OrthoDB" id="10547220at2759"/>
<keyword evidence="3" id="KW-1185">Reference proteome</keyword>
<comment type="caution">
    <text evidence="2">The sequence shown here is derived from an EMBL/GenBank/DDBJ whole genome shotgun (WGS) entry which is preliminary data.</text>
</comment>
<protein>
    <submittedName>
        <fullName evidence="2">Uncharacterized protein</fullName>
    </submittedName>
</protein>
<evidence type="ECO:0000313" key="2">
    <source>
        <dbReference type="EMBL" id="ORY40952.1"/>
    </source>
</evidence>
<dbReference type="EMBL" id="MCGO01000033">
    <property type="protein sequence ID" value="ORY40952.1"/>
    <property type="molecule type" value="Genomic_DNA"/>
</dbReference>
<dbReference type="InterPro" id="IPR035992">
    <property type="entry name" value="Ricin_B-like_lectins"/>
</dbReference>
<proteinExistence type="predicted"/>
<dbReference type="SUPFAM" id="SSF50370">
    <property type="entry name" value="Ricin B-like lectins"/>
    <property type="match status" value="1"/>
</dbReference>
<sequence length="538" mass="58022">MHIILSLSTISFLLAVHEVASRPIGLGHRQRRGNQPIIPSGDVGFVQLAESNYCWSQNGGLTVAVCNPSDLDQLFRVTKTKLGIIISDAPVRKCVGVLKSSMHDNSLGFVDCDEGSPAQTVVFSSKSTNPTLLQSVSDPQLCINQHDKILKAGVCPKDNTDQSKFQFRLINNPVAVSNCTSAMDAVVTTTFIGNGRIGSLYGTPNFNPLIDVYGNSAFTPQPIHISVVDGSGAPLSWCPISWNPRNGSSSGWAFPQSLVTDATGSASAYWVSGYDLLQYLDILLGGENGSTTVSGVGFPLKTTATTVNLTWNIPAWKKFSVDVVPHSLPPFTYYEAIGLEKSSAGIRNGLIAWTVQDKNPSVVVSNPNTTCIIASSDDVGLRCAFNQVVNINQTYTFEMESLIGSSKRQNTTLRVRDHVTGRTFDIATVETDAHSTPSTTRASIRDTSMIPEFSCLSTDQRYASFSKVKYIGLDDDKWIEVPKTKAAGTASFNPGSNQVCWNYGFDFSGEGQYWFSTGGSFVGTRPLNLPGGATLFVT</sequence>
<evidence type="ECO:0000313" key="3">
    <source>
        <dbReference type="Proteomes" id="UP000193642"/>
    </source>
</evidence>
<organism evidence="2 3">
    <name type="scientific">Rhizoclosmatium globosum</name>
    <dbReference type="NCBI Taxonomy" id="329046"/>
    <lineage>
        <taxon>Eukaryota</taxon>
        <taxon>Fungi</taxon>
        <taxon>Fungi incertae sedis</taxon>
        <taxon>Chytridiomycota</taxon>
        <taxon>Chytridiomycota incertae sedis</taxon>
        <taxon>Chytridiomycetes</taxon>
        <taxon>Chytridiales</taxon>
        <taxon>Chytriomycetaceae</taxon>
        <taxon>Rhizoclosmatium</taxon>
    </lineage>
</organism>
<keyword evidence="1" id="KW-0732">Signal</keyword>
<name>A0A1Y2C1P2_9FUNG</name>
<dbReference type="Proteomes" id="UP000193642">
    <property type="component" value="Unassembled WGS sequence"/>
</dbReference>
<dbReference type="AlphaFoldDB" id="A0A1Y2C1P2"/>
<gene>
    <name evidence="2" type="ORF">BCR33DRAFT_787184</name>
</gene>
<accession>A0A1Y2C1P2</accession>
<feature type="chain" id="PRO_5012327488" evidence="1">
    <location>
        <begin position="22"/>
        <end position="538"/>
    </location>
</feature>
<evidence type="ECO:0000256" key="1">
    <source>
        <dbReference type="SAM" id="SignalP"/>
    </source>
</evidence>
<feature type="signal peptide" evidence="1">
    <location>
        <begin position="1"/>
        <end position="21"/>
    </location>
</feature>